<dbReference type="WBParaSite" id="SMUV_0000532401-mRNA-1">
    <property type="protein sequence ID" value="SMUV_0000532401-mRNA-1"/>
    <property type="gene ID" value="SMUV_0000532401"/>
</dbReference>
<evidence type="ECO:0000313" key="1">
    <source>
        <dbReference type="Proteomes" id="UP000046393"/>
    </source>
</evidence>
<dbReference type="Proteomes" id="UP000046393">
    <property type="component" value="Unplaced"/>
</dbReference>
<accession>A0A0N5ALB3</accession>
<proteinExistence type="predicted"/>
<reference evidence="2" key="1">
    <citation type="submission" date="2017-02" db="UniProtKB">
        <authorList>
            <consortium name="WormBaseParasite"/>
        </authorList>
    </citation>
    <scope>IDENTIFICATION</scope>
</reference>
<evidence type="ECO:0000313" key="2">
    <source>
        <dbReference type="WBParaSite" id="SMUV_0000532401-mRNA-1"/>
    </source>
</evidence>
<keyword evidence="1" id="KW-1185">Reference proteome</keyword>
<organism evidence="1 2">
    <name type="scientific">Syphacia muris</name>
    <dbReference type="NCBI Taxonomy" id="451379"/>
    <lineage>
        <taxon>Eukaryota</taxon>
        <taxon>Metazoa</taxon>
        <taxon>Ecdysozoa</taxon>
        <taxon>Nematoda</taxon>
        <taxon>Chromadorea</taxon>
        <taxon>Rhabditida</taxon>
        <taxon>Spirurina</taxon>
        <taxon>Oxyuridomorpha</taxon>
        <taxon>Oxyuroidea</taxon>
        <taxon>Oxyuridae</taxon>
        <taxon>Syphacia</taxon>
    </lineage>
</organism>
<name>A0A0N5ALB3_9BILA</name>
<sequence length="73" mass="8149">MYSFKTAVTLIEGVGYLWLQGSSENSTNALLFWKETESDVNLRRTTAEETLWAFTAAADHSPYGRPISGHRPA</sequence>
<protein>
    <submittedName>
        <fullName evidence="2">MAM domain-containing protein</fullName>
    </submittedName>
</protein>
<dbReference type="AlphaFoldDB" id="A0A0N5ALB3"/>